<feature type="transmembrane region" description="Helical" evidence="1">
    <location>
        <begin position="12"/>
        <end position="36"/>
    </location>
</feature>
<dbReference type="Proteomes" id="UP000037530">
    <property type="component" value="Unassembled WGS sequence"/>
</dbReference>
<keyword evidence="1" id="KW-1133">Transmembrane helix</keyword>
<dbReference type="PATRIC" id="fig|171383.3.peg.2833"/>
<reference evidence="4" key="1">
    <citation type="submission" date="2015-08" db="EMBL/GenBank/DDBJ databases">
        <title>Vibrio galatheae sp. nov., a novel member of the Vibrionaceae family isolated from the Solomon Islands.</title>
        <authorList>
            <person name="Giubergia S."/>
            <person name="Machado H."/>
            <person name="Mateiu R.V."/>
            <person name="Gram L."/>
        </authorList>
    </citation>
    <scope>NUCLEOTIDE SEQUENCE [LARGE SCALE GENOMIC DNA]</scope>
    <source>
        <strain evidence="4">DSM 19134</strain>
    </source>
</reference>
<accession>A0A0M0HZE9</accession>
<name>A0A0M0HZE9_9VIBR</name>
<dbReference type="OrthoDB" id="6948598at2"/>
<sequence>MKRATSKGVTQVEFLMIALAVLLVIFAIIEFALYFFSAQMANEVTRRAARLATVCYIADRDDIPSLPSLTNIYPPGFEPEDLTISYLDINGEEVDVSGFFATPPASDSELNTTFGQIKFVRAEADYTFRFLVLSLLIDAVGTTPSFITILPAESLGVRRPESGNEDIEDC</sequence>
<evidence type="ECO:0000259" key="2">
    <source>
        <dbReference type="Pfam" id="PF07811"/>
    </source>
</evidence>
<keyword evidence="1" id="KW-0472">Membrane</keyword>
<evidence type="ECO:0000256" key="1">
    <source>
        <dbReference type="SAM" id="Phobius"/>
    </source>
</evidence>
<feature type="domain" description="TadE-like" evidence="2">
    <location>
        <begin position="8"/>
        <end position="50"/>
    </location>
</feature>
<organism evidence="3 4">
    <name type="scientific">Vibrio hepatarius</name>
    <dbReference type="NCBI Taxonomy" id="171383"/>
    <lineage>
        <taxon>Bacteria</taxon>
        <taxon>Pseudomonadati</taxon>
        <taxon>Pseudomonadota</taxon>
        <taxon>Gammaproteobacteria</taxon>
        <taxon>Vibrionales</taxon>
        <taxon>Vibrionaceae</taxon>
        <taxon>Vibrio</taxon>
        <taxon>Vibrio oreintalis group</taxon>
    </lineage>
</organism>
<dbReference type="AlphaFoldDB" id="A0A0M0HZE9"/>
<proteinExistence type="predicted"/>
<evidence type="ECO:0000313" key="4">
    <source>
        <dbReference type="Proteomes" id="UP000037530"/>
    </source>
</evidence>
<keyword evidence="1" id="KW-0812">Transmembrane</keyword>
<gene>
    <name evidence="3" type="ORF">AKJ31_13870</name>
</gene>
<dbReference type="Pfam" id="PF07811">
    <property type="entry name" value="TadE"/>
    <property type="match status" value="1"/>
</dbReference>
<dbReference type="STRING" id="171383.AKJ31_13870"/>
<dbReference type="InterPro" id="IPR012495">
    <property type="entry name" value="TadE-like_dom"/>
</dbReference>
<dbReference type="RefSeq" id="WP_053409694.1">
    <property type="nucleotide sequence ID" value="NZ_DAIPHI010000046.1"/>
</dbReference>
<keyword evidence="4" id="KW-1185">Reference proteome</keyword>
<evidence type="ECO:0000313" key="3">
    <source>
        <dbReference type="EMBL" id="KOO07237.1"/>
    </source>
</evidence>
<comment type="caution">
    <text evidence="3">The sequence shown here is derived from an EMBL/GenBank/DDBJ whole genome shotgun (WGS) entry which is preliminary data.</text>
</comment>
<dbReference type="EMBL" id="LHPI01000012">
    <property type="protein sequence ID" value="KOO07237.1"/>
    <property type="molecule type" value="Genomic_DNA"/>
</dbReference>
<protein>
    <submittedName>
        <fullName evidence="3">Pilus assembly protein TadE</fullName>
    </submittedName>
</protein>